<keyword evidence="3" id="KW-1185">Reference proteome</keyword>
<evidence type="ECO:0000313" key="3">
    <source>
        <dbReference type="Proteomes" id="UP001156702"/>
    </source>
</evidence>
<organism evidence="2 3">
    <name type="scientific">Shinella yambaruensis</name>
    <dbReference type="NCBI Taxonomy" id="415996"/>
    <lineage>
        <taxon>Bacteria</taxon>
        <taxon>Pseudomonadati</taxon>
        <taxon>Pseudomonadota</taxon>
        <taxon>Alphaproteobacteria</taxon>
        <taxon>Hyphomicrobiales</taxon>
        <taxon>Rhizobiaceae</taxon>
        <taxon>Shinella</taxon>
    </lineage>
</organism>
<proteinExistence type="predicted"/>
<dbReference type="Proteomes" id="UP001156702">
    <property type="component" value="Unassembled WGS sequence"/>
</dbReference>
<evidence type="ECO:0000256" key="1">
    <source>
        <dbReference type="SAM" id="MobiDB-lite"/>
    </source>
</evidence>
<evidence type="ECO:0000313" key="2">
    <source>
        <dbReference type="EMBL" id="GLR49715.1"/>
    </source>
</evidence>
<comment type="caution">
    <text evidence="2">The sequence shown here is derived from an EMBL/GenBank/DDBJ whole genome shotgun (WGS) entry which is preliminary data.</text>
</comment>
<name>A0ABQ5ZDM4_9HYPH</name>
<gene>
    <name evidence="2" type="ORF">GCM10007923_09200</name>
</gene>
<accession>A0ABQ5ZDM4</accession>
<reference evidence="3" key="1">
    <citation type="journal article" date="2019" name="Int. J. Syst. Evol. Microbiol.">
        <title>The Global Catalogue of Microorganisms (GCM) 10K type strain sequencing project: providing services to taxonomists for standard genome sequencing and annotation.</title>
        <authorList>
            <consortium name="The Broad Institute Genomics Platform"/>
            <consortium name="The Broad Institute Genome Sequencing Center for Infectious Disease"/>
            <person name="Wu L."/>
            <person name="Ma J."/>
        </authorList>
    </citation>
    <scope>NUCLEOTIDE SEQUENCE [LARGE SCALE GENOMIC DNA]</scope>
    <source>
        <strain evidence="3">NBRC 102122</strain>
    </source>
</reference>
<sequence>MADDEEDHLPAWAEVLGRGPMAVTEHTDEGELAEEMAERLDALLRSHNGLEPTADGWRQLALELALKYEPLFQIQTPEDRESLGGRPVGMGNFILRSRMKAEMRKGKTQAEAARTIAKESKGKITFKTANSALSRNAPAPDFMRRWPYEWKADRAIRAAAKKLSQE</sequence>
<protein>
    <submittedName>
        <fullName evidence="2">Uncharacterized protein</fullName>
    </submittedName>
</protein>
<feature type="region of interest" description="Disordered" evidence="1">
    <location>
        <begin position="1"/>
        <end position="31"/>
    </location>
</feature>
<dbReference type="RefSeq" id="WP_244765884.1">
    <property type="nucleotide sequence ID" value="NZ_BSOP01000005.1"/>
</dbReference>
<dbReference type="EMBL" id="BSOP01000005">
    <property type="protein sequence ID" value="GLR49715.1"/>
    <property type="molecule type" value="Genomic_DNA"/>
</dbReference>